<evidence type="ECO:0000256" key="1">
    <source>
        <dbReference type="SAM" id="SignalP"/>
    </source>
</evidence>
<keyword evidence="3" id="KW-1185">Reference proteome</keyword>
<evidence type="ECO:0000313" key="2">
    <source>
        <dbReference type="EMBL" id="TNJ41342.1"/>
    </source>
</evidence>
<protein>
    <submittedName>
        <fullName evidence="2">Uncharacterized protein</fullName>
    </submittedName>
</protein>
<dbReference type="OrthoDB" id="1453156at2"/>
<proteinExistence type="predicted"/>
<comment type="caution">
    <text evidence="2">The sequence shown here is derived from an EMBL/GenBank/DDBJ whole genome shotgun (WGS) entry which is preliminary data.</text>
</comment>
<feature type="signal peptide" evidence="1">
    <location>
        <begin position="1"/>
        <end position="21"/>
    </location>
</feature>
<dbReference type="RefSeq" id="WP_139698779.1">
    <property type="nucleotide sequence ID" value="NZ_CP074074.1"/>
</dbReference>
<evidence type="ECO:0000313" key="3">
    <source>
        <dbReference type="Proteomes" id="UP000308713"/>
    </source>
</evidence>
<organism evidence="2 3">
    <name type="scientific">Allotamlana fucoidanivorans</name>
    <dbReference type="NCBI Taxonomy" id="2583814"/>
    <lineage>
        <taxon>Bacteria</taxon>
        <taxon>Pseudomonadati</taxon>
        <taxon>Bacteroidota</taxon>
        <taxon>Flavobacteriia</taxon>
        <taxon>Flavobacteriales</taxon>
        <taxon>Flavobacteriaceae</taxon>
        <taxon>Allotamlana</taxon>
    </lineage>
</organism>
<dbReference type="Proteomes" id="UP000308713">
    <property type="component" value="Unassembled WGS sequence"/>
</dbReference>
<dbReference type="EMBL" id="VDCS01000021">
    <property type="protein sequence ID" value="TNJ41342.1"/>
    <property type="molecule type" value="Genomic_DNA"/>
</dbReference>
<name>A0A5C4SDM2_9FLAO</name>
<keyword evidence="1" id="KW-0732">Signal</keyword>
<accession>A0A5C4SDM2</accession>
<reference evidence="2 3" key="1">
    <citation type="submission" date="2019-05" db="EMBL/GenBank/DDBJ databases">
        <title>Tamlana fucoidanivorans sp. nov., isolated from the surface of algae collected from Fujian province in China.</title>
        <authorList>
            <person name="Li J."/>
        </authorList>
    </citation>
    <scope>NUCLEOTIDE SEQUENCE [LARGE SCALE GENOMIC DNA]</scope>
    <source>
        <strain evidence="2 3">CW2-9</strain>
    </source>
</reference>
<dbReference type="AlphaFoldDB" id="A0A5C4SDM2"/>
<feature type="chain" id="PRO_5022934257" evidence="1">
    <location>
        <begin position="22"/>
        <end position="75"/>
    </location>
</feature>
<gene>
    <name evidence="2" type="ORF">FGF67_16040</name>
</gene>
<sequence length="75" mass="8574">MKKITLLFAALMLLLSVTAHATELRLNLENPDVRKCLIEATKYEGWELRATYLNANEKLVMVFVKGTDVRTYTSI</sequence>